<proteinExistence type="predicted"/>
<dbReference type="EMBL" id="GBXI01017603">
    <property type="protein sequence ID" value="JAC96688.1"/>
    <property type="molecule type" value="Transcribed_RNA"/>
</dbReference>
<sequence>MKYWNKIIALSILGFPLCFALNLKDLSFEILSDKVARHLQGVQQVRIIQPESMNPELMKVSSVKSLDNKWPKKLNEVKLPFVEMKQNQSKIQMQKQLVSDSNKSSVLLLITRLQYVPILMASTSLPREILASVRKNEKLLNQQKQRITHRHKKFTTHTVVLKVANKQDKFRQGNNHKSLSQKWRRNRVRRELKNASNSKVEEEIKKQQFSSDLVDNAQLIIQKGKLLLWHLDELFKDANFYLPKEGEVINRFSTNSSMNRVRNRKLVTKRLAPQKYPEYKINDTIDSTILILKTHEENKIKRDSYILKHTCSKQPDRKAAEILLYKDVIANIRNMQHTQNIYPIKGERAEKKITKQHIILK</sequence>
<organism evidence="2">
    <name type="scientific">Zeugodacus cucurbitae</name>
    <name type="common">Melon fruit fly</name>
    <name type="synonym">Bactrocera cucurbitae</name>
    <dbReference type="NCBI Taxonomy" id="28588"/>
    <lineage>
        <taxon>Eukaryota</taxon>
        <taxon>Metazoa</taxon>
        <taxon>Ecdysozoa</taxon>
        <taxon>Arthropoda</taxon>
        <taxon>Hexapoda</taxon>
        <taxon>Insecta</taxon>
        <taxon>Pterygota</taxon>
        <taxon>Neoptera</taxon>
        <taxon>Endopterygota</taxon>
        <taxon>Diptera</taxon>
        <taxon>Brachycera</taxon>
        <taxon>Muscomorpha</taxon>
        <taxon>Tephritoidea</taxon>
        <taxon>Tephritidae</taxon>
        <taxon>Zeugodacus</taxon>
        <taxon>Zeugodacus</taxon>
    </lineage>
</organism>
<evidence type="ECO:0000256" key="1">
    <source>
        <dbReference type="SAM" id="SignalP"/>
    </source>
</evidence>
<evidence type="ECO:0000313" key="2">
    <source>
        <dbReference type="EMBL" id="JAC96688.1"/>
    </source>
</evidence>
<gene>
    <name evidence="2" type="primary">POLE2_1</name>
    <name evidence="2" type="ORF">g.24194</name>
</gene>
<name>A0A0A1WCK3_ZEUCU</name>
<feature type="signal peptide" evidence="1">
    <location>
        <begin position="1"/>
        <end position="20"/>
    </location>
</feature>
<reference evidence="2" key="1">
    <citation type="submission" date="2014-11" db="EMBL/GenBank/DDBJ databases">
        <authorList>
            <person name="Geib S."/>
        </authorList>
    </citation>
    <scope>NUCLEOTIDE SEQUENCE</scope>
</reference>
<protein>
    <submittedName>
        <fullName evidence="2">DNA polymerase epsilon subunit 2</fullName>
    </submittedName>
</protein>
<accession>A0A0A1WCK3</accession>
<reference evidence="2" key="2">
    <citation type="journal article" date="2015" name="Gigascience">
        <title>Reconstructing a comprehensive transcriptome assembly of a white-pupal translocated strain of the pest fruit fly Bactrocera cucurbitae.</title>
        <authorList>
            <person name="Sim S.B."/>
            <person name="Calla B."/>
            <person name="Hall B."/>
            <person name="DeRego T."/>
            <person name="Geib S.M."/>
        </authorList>
    </citation>
    <scope>NUCLEOTIDE SEQUENCE</scope>
</reference>
<dbReference type="AlphaFoldDB" id="A0A0A1WCK3"/>
<keyword evidence="1" id="KW-0732">Signal</keyword>
<feature type="chain" id="PRO_5001982354" evidence="1">
    <location>
        <begin position="21"/>
        <end position="361"/>
    </location>
</feature>